<feature type="domain" description="C2" evidence="2">
    <location>
        <begin position="1"/>
        <end position="116"/>
    </location>
</feature>
<evidence type="ECO:0000259" key="2">
    <source>
        <dbReference type="PROSITE" id="PS50004"/>
    </source>
</evidence>
<evidence type="ECO:0000256" key="1">
    <source>
        <dbReference type="SAM" id="MobiDB-lite"/>
    </source>
</evidence>
<organism evidence="3 4">
    <name type="scientific">Cinchona calisaya</name>
    <dbReference type="NCBI Taxonomy" id="153742"/>
    <lineage>
        <taxon>Eukaryota</taxon>
        <taxon>Viridiplantae</taxon>
        <taxon>Streptophyta</taxon>
        <taxon>Embryophyta</taxon>
        <taxon>Tracheophyta</taxon>
        <taxon>Spermatophyta</taxon>
        <taxon>Magnoliopsida</taxon>
        <taxon>eudicotyledons</taxon>
        <taxon>Gunneridae</taxon>
        <taxon>Pentapetalae</taxon>
        <taxon>asterids</taxon>
        <taxon>lamiids</taxon>
        <taxon>Gentianales</taxon>
        <taxon>Rubiaceae</taxon>
        <taxon>Cinchonoideae</taxon>
        <taxon>Cinchoneae</taxon>
        <taxon>Cinchona</taxon>
    </lineage>
</organism>
<gene>
    <name evidence="3" type="ORF">ACH5RR_027035</name>
</gene>
<dbReference type="InterPro" id="IPR035892">
    <property type="entry name" value="C2_domain_sf"/>
</dbReference>
<comment type="caution">
    <text evidence="3">The sequence shown here is derived from an EMBL/GenBank/DDBJ whole genome shotgun (WGS) entry which is preliminary data.</text>
</comment>
<dbReference type="Pfam" id="PF00168">
    <property type="entry name" value="C2"/>
    <property type="match status" value="1"/>
</dbReference>
<sequence length="209" mass="23720">MGDYRSFQVTLISASNLLDVRIFGEMKVYAKVSMSRNPSKTKWKTPVDMRNMTNPRWNCQIQYIIPEETLRQVGNGDMLLVKLWCKRFILPNKYVGEVSIPLNRLFAEARACENVVYDVLRNDAEGTYGTLNLSYRFGEVSRNIDVPVLSQSNTPRDPPGPRQSNTTRGYGLGRPQNFVIVLGAIADGVQIWNSLFPNAEELYQMVYGG</sequence>
<dbReference type="AlphaFoldDB" id="A0ABD2Z4B5"/>
<evidence type="ECO:0000313" key="3">
    <source>
        <dbReference type="EMBL" id="KAL3514318.1"/>
    </source>
</evidence>
<dbReference type="Proteomes" id="UP001630127">
    <property type="component" value="Unassembled WGS sequence"/>
</dbReference>
<evidence type="ECO:0000313" key="4">
    <source>
        <dbReference type="Proteomes" id="UP001630127"/>
    </source>
</evidence>
<dbReference type="Gene3D" id="2.60.40.150">
    <property type="entry name" value="C2 domain"/>
    <property type="match status" value="1"/>
</dbReference>
<reference evidence="3 4" key="1">
    <citation type="submission" date="2024-11" db="EMBL/GenBank/DDBJ databases">
        <title>A near-complete genome assembly of Cinchona calisaya.</title>
        <authorList>
            <person name="Lian D.C."/>
            <person name="Zhao X.W."/>
            <person name="Wei L."/>
        </authorList>
    </citation>
    <scope>NUCLEOTIDE SEQUENCE [LARGE SCALE GENOMIC DNA]</scope>
    <source>
        <tissue evidence="3">Nenye</tissue>
    </source>
</reference>
<dbReference type="PROSITE" id="PS50004">
    <property type="entry name" value="C2"/>
    <property type="match status" value="1"/>
</dbReference>
<proteinExistence type="predicted"/>
<dbReference type="EMBL" id="JBJUIK010000011">
    <property type="protein sequence ID" value="KAL3514318.1"/>
    <property type="molecule type" value="Genomic_DNA"/>
</dbReference>
<dbReference type="InterPro" id="IPR000008">
    <property type="entry name" value="C2_dom"/>
</dbReference>
<protein>
    <recommendedName>
        <fullName evidence="2">C2 domain-containing protein</fullName>
    </recommendedName>
</protein>
<dbReference type="SUPFAM" id="SSF49562">
    <property type="entry name" value="C2 domain (Calcium/lipid-binding domain, CaLB)"/>
    <property type="match status" value="1"/>
</dbReference>
<keyword evidence="4" id="KW-1185">Reference proteome</keyword>
<feature type="region of interest" description="Disordered" evidence="1">
    <location>
        <begin position="148"/>
        <end position="171"/>
    </location>
</feature>
<dbReference type="PANTHER" id="PTHR32246:SF22">
    <property type="entry name" value="C2 DOMAIN-CONTAINING PROTEIN"/>
    <property type="match status" value="1"/>
</dbReference>
<dbReference type="PANTHER" id="PTHR32246">
    <property type="entry name" value="INGRESSION PROTEIN FIC1"/>
    <property type="match status" value="1"/>
</dbReference>
<name>A0ABD2Z4B5_9GENT</name>
<accession>A0ABD2Z4B5</accession>
<dbReference type="SMART" id="SM00239">
    <property type="entry name" value="C2"/>
    <property type="match status" value="1"/>
</dbReference>